<keyword evidence="3" id="KW-0677">Repeat</keyword>
<keyword evidence="4 6" id="KW-1015">Disulfide bond</keyword>
<evidence type="ECO:0000256" key="3">
    <source>
        <dbReference type="ARBA" id="ARBA00022737"/>
    </source>
</evidence>
<evidence type="ECO:0000256" key="2">
    <source>
        <dbReference type="ARBA" id="ARBA00022729"/>
    </source>
</evidence>
<dbReference type="InterPro" id="IPR000152">
    <property type="entry name" value="EGF-type_Asp/Asn_hydroxyl_site"/>
</dbReference>
<feature type="transmembrane region" description="Helical" evidence="8">
    <location>
        <begin position="245"/>
        <end position="263"/>
    </location>
</feature>
<evidence type="ECO:0000256" key="7">
    <source>
        <dbReference type="SAM" id="MobiDB-lite"/>
    </source>
</evidence>
<dbReference type="InterPro" id="IPR001881">
    <property type="entry name" value="EGF-like_Ca-bd_dom"/>
</dbReference>
<accession>A0A9W9YDM8</accession>
<keyword evidence="8" id="KW-0472">Membrane</keyword>
<dbReference type="FunFam" id="2.10.25.10:FF:000321">
    <property type="entry name" value="Protein delta homolog 1"/>
    <property type="match status" value="1"/>
</dbReference>
<dbReference type="AlphaFoldDB" id="A0A9W9YDM8"/>
<keyword evidence="5" id="KW-0325">Glycoprotein</keyword>
<gene>
    <name evidence="10" type="primary">EMR1_2</name>
    <name evidence="10" type="ORF">OS493_013451</name>
</gene>
<dbReference type="CDD" id="cd00054">
    <property type="entry name" value="EGF_CA"/>
    <property type="match status" value="1"/>
</dbReference>
<dbReference type="Pfam" id="PF07645">
    <property type="entry name" value="EGF_CA"/>
    <property type="match status" value="1"/>
</dbReference>
<dbReference type="InterPro" id="IPR052235">
    <property type="entry name" value="Nephronectin_domain"/>
</dbReference>
<dbReference type="InterPro" id="IPR000742">
    <property type="entry name" value="EGF"/>
</dbReference>
<organism evidence="10 11">
    <name type="scientific">Desmophyllum pertusum</name>
    <dbReference type="NCBI Taxonomy" id="174260"/>
    <lineage>
        <taxon>Eukaryota</taxon>
        <taxon>Metazoa</taxon>
        <taxon>Cnidaria</taxon>
        <taxon>Anthozoa</taxon>
        <taxon>Hexacorallia</taxon>
        <taxon>Scleractinia</taxon>
        <taxon>Caryophylliina</taxon>
        <taxon>Caryophylliidae</taxon>
        <taxon>Desmophyllum</taxon>
    </lineage>
</organism>
<dbReference type="InterPro" id="IPR018097">
    <property type="entry name" value="EGF_Ca-bd_CS"/>
</dbReference>
<dbReference type="Proteomes" id="UP001163046">
    <property type="component" value="Unassembled WGS sequence"/>
</dbReference>
<proteinExistence type="predicted"/>
<keyword evidence="2" id="KW-0732">Signal</keyword>
<comment type="caution">
    <text evidence="10">The sequence shown here is derived from an EMBL/GenBank/DDBJ whole genome shotgun (WGS) entry which is preliminary data.</text>
</comment>
<dbReference type="InterPro" id="IPR049883">
    <property type="entry name" value="NOTCH1_EGF-like"/>
</dbReference>
<reference evidence="10" key="1">
    <citation type="submission" date="2023-01" db="EMBL/GenBank/DDBJ databases">
        <title>Genome assembly of the deep-sea coral Lophelia pertusa.</title>
        <authorList>
            <person name="Herrera S."/>
            <person name="Cordes E."/>
        </authorList>
    </citation>
    <scope>NUCLEOTIDE SEQUENCE</scope>
    <source>
        <strain evidence="10">USNM1676648</strain>
        <tissue evidence="10">Polyp</tissue>
    </source>
</reference>
<keyword evidence="1 6" id="KW-0245">EGF-like domain</keyword>
<evidence type="ECO:0000256" key="4">
    <source>
        <dbReference type="ARBA" id="ARBA00023157"/>
    </source>
</evidence>
<evidence type="ECO:0000256" key="5">
    <source>
        <dbReference type="ARBA" id="ARBA00023180"/>
    </source>
</evidence>
<dbReference type="PROSITE" id="PS00010">
    <property type="entry name" value="ASX_HYDROXYL"/>
    <property type="match status" value="1"/>
</dbReference>
<keyword evidence="11" id="KW-1185">Reference proteome</keyword>
<feature type="region of interest" description="Disordered" evidence="7">
    <location>
        <begin position="270"/>
        <end position="296"/>
    </location>
</feature>
<feature type="disulfide bond" evidence="6">
    <location>
        <begin position="187"/>
        <end position="196"/>
    </location>
</feature>
<feature type="compositionally biased region" description="Polar residues" evidence="7">
    <location>
        <begin position="418"/>
        <end position="432"/>
    </location>
</feature>
<name>A0A9W9YDM8_9CNID</name>
<evidence type="ECO:0000313" key="11">
    <source>
        <dbReference type="Proteomes" id="UP001163046"/>
    </source>
</evidence>
<dbReference type="PROSITE" id="PS01186">
    <property type="entry name" value="EGF_2"/>
    <property type="match status" value="1"/>
</dbReference>
<comment type="caution">
    <text evidence="6">Lacks conserved residue(s) required for the propagation of feature annotation.</text>
</comment>
<feature type="region of interest" description="Disordered" evidence="7">
    <location>
        <begin position="342"/>
        <end position="367"/>
    </location>
</feature>
<feature type="domain" description="EGF-like" evidence="9">
    <location>
        <begin position="161"/>
        <end position="197"/>
    </location>
</feature>
<dbReference type="OrthoDB" id="8058986at2759"/>
<evidence type="ECO:0000259" key="9">
    <source>
        <dbReference type="PROSITE" id="PS50026"/>
    </source>
</evidence>
<keyword evidence="8" id="KW-1133">Transmembrane helix</keyword>
<dbReference type="PANTHER" id="PTHR24050">
    <property type="entry name" value="PA14 DOMAIN-CONTAINING PROTEIN"/>
    <property type="match status" value="1"/>
</dbReference>
<keyword evidence="8" id="KW-0812">Transmembrane</keyword>
<dbReference type="Gene3D" id="2.10.25.10">
    <property type="entry name" value="Laminin"/>
    <property type="match status" value="1"/>
</dbReference>
<evidence type="ECO:0000256" key="1">
    <source>
        <dbReference type="ARBA" id="ARBA00022536"/>
    </source>
</evidence>
<feature type="compositionally biased region" description="Basic and acidic residues" evidence="7">
    <location>
        <begin position="273"/>
        <end position="290"/>
    </location>
</feature>
<evidence type="ECO:0000256" key="6">
    <source>
        <dbReference type="PROSITE-ProRule" id="PRU00076"/>
    </source>
</evidence>
<protein>
    <submittedName>
        <fullName evidence="10">Adaptive immune response</fullName>
    </submittedName>
</protein>
<dbReference type="SMART" id="SM00179">
    <property type="entry name" value="EGF_CA"/>
    <property type="match status" value="1"/>
</dbReference>
<dbReference type="PROSITE" id="PS50026">
    <property type="entry name" value="EGF_3"/>
    <property type="match status" value="1"/>
</dbReference>
<dbReference type="PROSITE" id="PS01187">
    <property type="entry name" value="EGF_CA"/>
    <property type="match status" value="1"/>
</dbReference>
<dbReference type="SUPFAM" id="SSF57196">
    <property type="entry name" value="EGF/Laminin"/>
    <property type="match status" value="1"/>
</dbReference>
<dbReference type="GO" id="GO:0005509">
    <property type="term" value="F:calcium ion binding"/>
    <property type="evidence" value="ECO:0007669"/>
    <property type="project" value="InterPro"/>
</dbReference>
<evidence type="ECO:0000256" key="8">
    <source>
        <dbReference type="SAM" id="Phobius"/>
    </source>
</evidence>
<feature type="region of interest" description="Disordered" evidence="7">
    <location>
        <begin position="404"/>
        <end position="432"/>
    </location>
</feature>
<sequence length="473" mass="53839">MACASRRTGEEISTTTSLFRLKTLEHDVYCDQPADATEFGLSSVVLTKFRKSKRSKLLWEGIVRNYWQSYNFRKRKMTPYKIFVRTAYLDLGIKHQYTEEFHPSQVRLKGAHNACKYFKTECKPSETCAPRRLSGHIWPAEYKCVCTHKGFQEIIGRGCVEIDECQKSPCPANSVCKNIPGTFQCTCLAGYTGKDCSEKTETTDGEVTPPLIKQHTNKRIAIPRKTPTKMIRRAVYSNEAPYKKLAVMSALMILFNGLGMFFYRSQKKKRAKKEKEDKENIHNKGLKNEKTIPSNQELKLNKSVPNNQELKDNKIIPTNEELKMSSETIPDNQEMENTAIPSTQVLEGSKTSPSNQELENSETIQSNKKLHNTETIPGNQAFENIEAIPGNQELQDSETIPGNEELQDSETIPGNKKLQFSETIPGNQELKNSETIPEIKNYRTVRQFLEIKDCRAVETKQSSVGGHKNYSMQ</sequence>
<dbReference type="EMBL" id="MU827783">
    <property type="protein sequence ID" value="KAJ7336073.1"/>
    <property type="molecule type" value="Genomic_DNA"/>
</dbReference>
<evidence type="ECO:0000313" key="10">
    <source>
        <dbReference type="EMBL" id="KAJ7336073.1"/>
    </source>
</evidence>
<dbReference type="PROSITE" id="PS00022">
    <property type="entry name" value="EGF_1"/>
    <property type="match status" value="1"/>
</dbReference>
<dbReference type="SMART" id="SM00181">
    <property type="entry name" value="EGF"/>
    <property type="match status" value="2"/>
</dbReference>